<comment type="similarity">
    <text evidence="2">Belongs to the cytidine and deoxycytidylate deaminase family. ADAT3 subfamily.</text>
</comment>
<dbReference type="AlphaFoldDB" id="A0A453KH97"/>
<reference evidence="5" key="4">
    <citation type="submission" date="2019-03" db="UniProtKB">
        <authorList>
            <consortium name="EnsemblPlants"/>
        </authorList>
    </citation>
    <scope>IDENTIFICATION</scope>
</reference>
<dbReference type="GO" id="GO:0052717">
    <property type="term" value="F:tRNA-specific adenosine-34 deaminase activity"/>
    <property type="evidence" value="ECO:0007669"/>
    <property type="project" value="TreeGrafter"/>
</dbReference>
<accession>A0A453KH97</accession>
<reference evidence="5" key="3">
    <citation type="journal article" date="2017" name="Nature">
        <title>Genome sequence of the progenitor of the wheat D genome Aegilops tauschii.</title>
        <authorList>
            <person name="Luo M.C."/>
            <person name="Gu Y.Q."/>
            <person name="Puiu D."/>
            <person name="Wang H."/>
            <person name="Twardziok S.O."/>
            <person name="Deal K.R."/>
            <person name="Huo N."/>
            <person name="Zhu T."/>
            <person name="Wang L."/>
            <person name="Wang Y."/>
            <person name="McGuire P.E."/>
            <person name="Liu S."/>
            <person name="Long H."/>
            <person name="Ramasamy R.K."/>
            <person name="Rodriguez J.C."/>
            <person name="Van S.L."/>
            <person name="Yuan L."/>
            <person name="Wang Z."/>
            <person name="Xia Z."/>
            <person name="Xiao L."/>
            <person name="Anderson O.D."/>
            <person name="Ouyang S."/>
            <person name="Liang Y."/>
            <person name="Zimin A.V."/>
            <person name="Pertea G."/>
            <person name="Qi P."/>
            <person name="Bennetzen J.L."/>
            <person name="Dai X."/>
            <person name="Dawson M.W."/>
            <person name="Muller H.G."/>
            <person name="Kugler K."/>
            <person name="Rivarola-Duarte L."/>
            <person name="Spannagl M."/>
            <person name="Mayer K.F.X."/>
            <person name="Lu F.H."/>
            <person name="Bevan M.W."/>
            <person name="Leroy P."/>
            <person name="Li P."/>
            <person name="You F.M."/>
            <person name="Sun Q."/>
            <person name="Liu Z."/>
            <person name="Lyons E."/>
            <person name="Wicker T."/>
            <person name="Salzberg S.L."/>
            <person name="Devos K.M."/>
            <person name="Dvorak J."/>
        </authorList>
    </citation>
    <scope>NUCLEOTIDE SEQUENCE [LARGE SCALE GENOMIC DNA]</scope>
    <source>
        <strain evidence="5">cv. AL8/78</strain>
    </source>
</reference>
<dbReference type="Proteomes" id="UP000015105">
    <property type="component" value="Chromosome 5D"/>
</dbReference>
<proteinExistence type="inferred from homology"/>
<dbReference type="PROSITE" id="PS51257">
    <property type="entry name" value="PROKAR_LIPOPROTEIN"/>
    <property type="match status" value="1"/>
</dbReference>
<feature type="region of interest" description="Disordered" evidence="3">
    <location>
        <begin position="219"/>
        <end position="241"/>
    </location>
</feature>
<evidence type="ECO:0000313" key="6">
    <source>
        <dbReference type="Proteomes" id="UP000015105"/>
    </source>
</evidence>
<keyword evidence="1" id="KW-0819">tRNA processing</keyword>
<dbReference type="EnsemblPlants" id="AET5Gv20413200.16">
    <property type="protein sequence ID" value="AET5Gv20413200.16"/>
    <property type="gene ID" value="AET5Gv20413200"/>
</dbReference>
<sequence length="357" mass="40077">MPIRESTACQAGASACWVWREGFPEEVQKIVDNYHLSPFIAKVASCSATSKEEWEEQCKLWPTSYHPPHDIDGVSGFKEEELPSIFHFMRTAMQLSQVGNAAIIVDPSSMQIISKATDQTHQRDTCLKGNKCAMVEADNASSLPEAIEDKAETSLPLSSRFCNGLDREVSCIDPFGWMKQRCREQKTLPSEGGFLWHPLWHAAVVAIENAAERDRRMFPASTSTTEPKLNGDVENCSDDEPAKRLKTVTKDEEQSAHPARSSDLSERNRPYLCTGFDIYLVWEPCAMCAMALVHQRFKRVFYAFPNPITGALGSVYRLHGKKSLNHHYSVFRIKVPEAYLNGSTDCSEKWCSNSVSS</sequence>
<reference evidence="5" key="5">
    <citation type="journal article" date="2021" name="G3 (Bethesda)">
        <title>Aegilops tauschii genome assembly Aet v5.0 features greater sequence contiguity and improved annotation.</title>
        <authorList>
            <person name="Wang L."/>
            <person name="Zhu T."/>
            <person name="Rodriguez J.C."/>
            <person name="Deal K.R."/>
            <person name="Dubcovsky J."/>
            <person name="McGuire P.E."/>
            <person name="Lux T."/>
            <person name="Spannagl M."/>
            <person name="Mayer K.F.X."/>
            <person name="Baldrich P."/>
            <person name="Meyers B.C."/>
            <person name="Huo N."/>
            <person name="Gu Y.Q."/>
            <person name="Zhou H."/>
            <person name="Devos K.M."/>
            <person name="Bennetzen J.L."/>
            <person name="Unver T."/>
            <person name="Budak H."/>
            <person name="Gulick P.J."/>
            <person name="Galiba G."/>
            <person name="Kalapos B."/>
            <person name="Nelson D.R."/>
            <person name="Li P."/>
            <person name="You F.M."/>
            <person name="Luo M.C."/>
            <person name="Dvorak J."/>
        </authorList>
    </citation>
    <scope>NUCLEOTIDE SEQUENCE [LARGE SCALE GENOMIC DNA]</scope>
    <source>
        <strain evidence="5">cv. AL8/78</strain>
    </source>
</reference>
<dbReference type="PANTHER" id="PTHR11079:SF156">
    <property type="entry name" value="INACTIVE TRNA-SPECIFIC ADENOSINE DEAMINASE-LIKE PROTEIN 3-RELATED"/>
    <property type="match status" value="1"/>
</dbReference>
<dbReference type="PROSITE" id="PS51747">
    <property type="entry name" value="CYT_DCMP_DEAMINASES_2"/>
    <property type="match status" value="1"/>
</dbReference>
<name>A0A453KH97_AEGTS</name>
<dbReference type="Gramene" id="AET5Gv20413200.16">
    <property type="protein sequence ID" value="AET5Gv20413200.16"/>
    <property type="gene ID" value="AET5Gv20413200"/>
</dbReference>
<evidence type="ECO:0000256" key="2">
    <source>
        <dbReference type="ARBA" id="ARBA00038160"/>
    </source>
</evidence>
<dbReference type="InterPro" id="IPR016193">
    <property type="entry name" value="Cytidine_deaminase-like"/>
</dbReference>
<keyword evidence="6" id="KW-1185">Reference proteome</keyword>
<protein>
    <recommendedName>
        <fullName evidence="4">CMP/dCMP-type deaminase domain-containing protein</fullName>
    </recommendedName>
</protein>
<reference evidence="6" key="1">
    <citation type="journal article" date="2014" name="Science">
        <title>Ancient hybridizations among the ancestral genomes of bread wheat.</title>
        <authorList>
            <consortium name="International Wheat Genome Sequencing Consortium,"/>
            <person name="Marcussen T."/>
            <person name="Sandve S.R."/>
            <person name="Heier L."/>
            <person name="Spannagl M."/>
            <person name="Pfeifer M."/>
            <person name="Jakobsen K.S."/>
            <person name="Wulff B.B."/>
            <person name="Steuernagel B."/>
            <person name="Mayer K.F."/>
            <person name="Olsen O.A."/>
        </authorList>
    </citation>
    <scope>NUCLEOTIDE SEQUENCE [LARGE SCALE GENOMIC DNA]</scope>
    <source>
        <strain evidence="6">cv. AL8/78</strain>
    </source>
</reference>
<dbReference type="GO" id="GO:0008033">
    <property type="term" value="P:tRNA processing"/>
    <property type="evidence" value="ECO:0007669"/>
    <property type="project" value="UniProtKB-KW"/>
</dbReference>
<evidence type="ECO:0000313" key="5">
    <source>
        <dbReference type="EnsemblPlants" id="AET5Gv20413200.16"/>
    </source>
</evidence>
<feature type="region of interest" description="Disordered" evidence="3">
    <location>
        <begin position="246"/>
        <end position="265"/>
    </location>
</feature>
<dbReference type="Gene3D" id="3.40.140.10">
    <property type="entry name" value="Cytidine Deaminase, domain 2"/>
    <property type="match status" value="1"/>
</dbReference>
<dbReference type="GO" id="GO:0005634">
    <property type="term" value="C:nucleus"/>
    <property type="evidence" value="ECO:0007669"/>
    <property type="project" value="TreeGrafter"/>
</dbReference>
<evidence type="ECO:0000259" key="4">
    <source>
        <dbReference type="PROSITE" id="PS51747"/>
    </source>
</evidence>
<dbReference type="PANTHER" id="PTHR11079">
    <property type="entry name" value="CYTOSINE DEAMINASE FAMILY MEMBER"/>
    <property type="match status" value="1"/>
</dbReference>
<organism evidence="5 6">
    <name type="scientific">Aegilops tauschii subsp. strangulata</name>
    <name type="common">Goatgrass</name>
    <dbReference type="NCBI Taxonomy" id="200361"/>
    <lineage>
        <taxon>Eukaryota</taxon>
        <taxon>Viridiplantae</taxon>
        <taxon>Streptophyta</taxon>
        <taxon>Embryophyta</taxon>
        <taxon>Tracheophyta</taxon>
        <taxon>Spermatophyta</taxon>
        <taxon>Magnoliopsida</taxon>
        <taxon>Liliopsida</taxon>
        <taxon>Poales</taxon>
        <taxon>Poaceae</taxon>
        <taxon>BOP clade</taxon>
        <taxon>Pooideae</taxon>
        <taxon>Triticodae</taxon>
        <taxon>Triticeae</taxon>
        <taxon>Triticinae</taxon>
        <taxon>Aegilops</taxon>
    </lineage>
</organism>
<evidence type="ECO:0000256" key="1">
    <source>
        <dbReference type="ARBA" id="ARBA00022694"/>
    </source>
</evidence>
<dbReference type="SUPFAM" id="SSF53927">
    <property type="entry name" value="Cytidine deaminase-like"/>
    <property type="match status" value="1"/>
</dbReference>
<feature type="domain" description="CMP/dCMP-type deaminase" evidence="4">
    <location>
        <begin position="194"/>
        <end position="331"/>
    </location>
</feature>
<feature type="compositionally biased region" description="Basic and acidic residues" evidence="3">
    <location>
        <begin position="246"/>
        <end position="255"/>
    </location>
</feature>
<dbReference type="GO" id="GO:0005737">
    <property type="term" value="C:cytoplasm"/>
    <property type="evidence" value="ECO:0007669"/>
    <property type="project" value="TreeGrafter"/>
</dbReference>
<reference evidence="6" key="2">
    <citation type="journal article" date="2017" name="Nat. Plants">
        <title>The Aegilops tauschii genome reveals multiple impacts of transposons.</title>
        <authorList>
            <person name="Zhao G."/>
            <person name="Zou C."/>
            <person name="Li K."/>
            <person name="Wang K."/>
            <person name="Li T."/>
            <person name="Gao L."/>
            <person name="Zhang X."/>
            <person name="Wang H."/>
            <person name="Yang Z."/>
            <person name="Liu X."/>
            <person name="Jiang W."/>
            <person name="Mao L."/>
            <person name="Kong X."/>
            <person name="Jiao Y."/>
            <person name="Jia J."/>
        </authorList>
    </citation>
    <scope>NUCLEOTIDE SEQUENCE [LARGE SCALE GENOMIC DNA]</scope>
    <source>
        <strain evidence="6">cv. AL8/78</strain>
    </source>
</reference>
<evidence type="ECO:0000256" key="3">
    <source>
        <dbReference type="SAM" id="MobiDB-lite"/>
    </source>
</evidence>
<dbReference type="InterPro" id="IPR002125">
    <property type="entry name" value="CMP_dCMP_dom"/>
</dbReference>